<evidence type="ECO:0008006" key="4">
    <source>
        <dbReference type="Google" id="ProtNLM"/>
    </source>
</evidence>
<dbReference type="PROSITE" id="PS51257">
    <property type="entry name" value="PROKAR_LIPOPROTEIN"/>
    <property type="match status" value="1"/>
</dbReference>
<organism evidence="2 3">
    <name type="scientific">Pricia antarctica</name>
    <dbReference type="NCBI Taxonomy" id="641691"/>
    <lineage>
        <taxon>Bacteria</taxon>
        <taxon>Pseudomonadati</taxon>
        <taxon>Bacteroidota</taxon>
        <taxon>Flavobacteriia</taxon>
        <taxon>Flavobacteriales</taxon>
        <taxon>Flavobacteriaceae</taxon>
        <taxon>Pricia</taxon>
    </lineage>
</organism>
<gene>
    <name evidence="2" type="ORF">SAMN05421636_101475</name>
</gene>
<feature type="chain" id="PRO_5011631895" description="Lipoprotein" evidence="1">
    <location>
        <begin position="22"/>
        <end position="143"/>
    </location>
</feature>
<dbReference type="STRING" id="641691.SAMN05421636_101475"/>
<feature type="signal peptide" evidence="1">
    <location>
        <begin position="1"/>
        <end position="21"/>
    </location>
</feature>
<evidence type="ECO:0000256" key="1">
    <source>
        <dbReference type="SAM" id="SignalP"/>
    </source>
</evidence>
<evidence type="ECO:0000313" key="2">
    <source>
        <dbReference type="EMBL" id="SDD70970.1"/>
    </source>
</evidence>
<sequence length="143" mass="16077">MKRLYVLLCAGIVAVISVSCSLDDDQTNFKYATLKTVSANLPDTFELGKVYKIDVKMLRPNECTYSETFDVSRDFTDSTNIRTVAAIGIVLDQADCAVVNDSIQDSFQFEVIYSNPYVFKFYTGDDENGEAEFLEIEVPVKHN</sequence>
<keyword evidence="3" id="KW-1185">Reference proteome</keyword>
<protein>
    <recommendedName>
        <fullName evidence="4">Lipoprotein</fullName>
    </recommendedName>
</protein>
<proteinExistence type="predicted"/>
<accession>A0A1G6WYD6</accession>
<dbReference type="OrthoDB" id="893802at2"/>
<dbReference type="AlphaFoldDB" id="A0A1G6WYD6"/>
<dbReference type="EMBL" id="FNAO01000001">
    <property type="protein sequence ID" value="SDD70970.1"/>
    <property type="molecule type" value="Genomic_DNA"/>
</dbReference>
<reference evidence="2 3" key="1">
    <citation type="submission" date="2016-10" db="EMBL/GenBank/DDBJ databases">
        <authorList>
            <person name="de Groot N.N."/>
        </authorList>
    </citation>
    <scope>NUCLEOTIDE SEQUENCE [LARGE SCALE GENOMIC DNA]</scope>
    <source>
        <strain evidence="2 3">DSM 23421</strain>
    </source>
</reference>
<name>A0A1G6WYD6_9FLAO</name>
<keyword evidence="1" id="KW-0732">Signal</keyword>
<dbReference type="Proteomes" id="UP000199109">
    <property type="component" value="Unassembled WGS sequence"/>
</dbReference>
<dbReference type="RefSeq" id="WP_091865288.1">
    <property type="nucleotide sequence ID" value="NZ_FNAO01000001.1"/>
</dbReference>
<evidence type="ECO:0000313" key="3">
    <source>
        <dbReference type="Proteomes" id="UP000199109"/>
    </source>
</evidence>